<keyword evidence="1" id="KW-0677">Repeat</keyword>
<dbReference type="GO" id="GO:0030544">
    <property type="term" value="F:Hsp70 protein binding"/>
    <property type="evidence" value="ECO:0007669"/>
    <property type="project" value="TreeGrafter"/>
</dbReference>
<dbReference type="GO" id="GO:0005634">
    <property type="term" value="C:nucleus"/>
    <property type="evidence" value="ECO:0007669"/>
    <property type="project" value="TreeGrafter"/>
</dbReference>
<dbReference type="GO" id="GO:0005829">
    <property type="term" value="C:cytosol"/>
    <property type="evidence" value="ECO:0007669"/>
    <property type="project" value="TreeGrafter"/>
</dbReference>
<dbReference type="Gene3D" id="1.25.40.10">
    <property type="entry name" value="Tetratricopeptide repeat domain"/>
    <property type="match status" value="1"/>
</dbReference>
<dbReference type="InterPro" id="IPR019734">
    <property type="entry name" value="TPR_rpt"/>
</dbReference>
<dbReference type="SUPFAM" id="SSF48452">
    <property type="entry name" value="TPR-like"/>
    <property type="match status" value="1"/>
</dbReference>
<protein>
    <recommendedName>
        <fullName evidence="6">Cns1/TTC4 wheel domain-containing protein</fullName>
    </recommendedName>
</protein>
<evidence type="ECO:0000256" key="2">
    <source>
        <dbReference type="ARBA" id="ARBA00022803"/>
    </source>
</evidence>
<dbReference type="Pfam" id="PF18972">
    <property type="entry name" value="Wheel"/>
    <property type="match status" value="1"/>
</dbReference>
<evidence type="ECO:0000256" key="1">
    <source>
        <dbReference type="ARBA" id="ARBA00022737"/>
    </source>
</evidence>
<feature type="repeat" description="TPR" evidence="4">
    <location>
        <begin position="53"/>
        <end position="86"/>
    </location>
</feature>
<dbReference type="PANTHER" id="PTHR46035:SF1">
    <property type="entry name" value="TETRATRICOPEPTIDE REPEAT PROTEIN 4"/>
    <property type="match status" value="1"/>
</dbReference>
<keyword evidence="8" id="KW-1185">Reference proteome</keyword>
<evidence type="ECO:0000256" key="5">
    <source>
        <dbReference type="SAM" id="Coils"/>
    </source>
</evidence>
<dbReference type="CDD" id="cd21377">
    <property type="entry name" value="CTWD_Cns1-like"/>
    <property type="match status" value="1"/>
</dbReference>
<dbReference type="InterPro" id="IPR044059">
    <property type="entry name" value="Csn1/TTC4_wheel"/>
</dbReference>
<sequence>MATLPQPPSFDERIASLDSLPLFMNSLPEDPTDNVALSALQSLAHEGTPDEIAQNFKEQGNEYFRGKRYREALGFYTQGVDAKPEDGKLREALLLNRAACNLELQNHGSVLRDCAAVISLDPHASKAYYRAGLALLALDRADEALDVCARVGDGAANDAGFKALRERAEKKCAEIRRKADERAERARRASEEKKKMGAAFAARNLIAVPNPDGSANPYAPRFDPEDATGGTLILPVFFLYPEHATSDVVPDFIEDAEFGAVLATMFPPGAPAPPWDVDGRYVVGSLVVYAMTRRKRLLKVGRKMTLRDVCRAAGGTSAGGTNVQDGLEVKDGCLSFVVVPKGEAEQKWVEEYKSTR</sequence>
<dbReference type="PANTHER" id="PTHR46035">
    <property type="entry name" value="TETRATRICOPEPTIDE REPEAT PROTEIN 4"/>
    <property type="match status" value="1"/>
</dbReference>
<dbReference type="PROSITE" id="PS50005">
    <property type="entry name" value="TPR"/>
    <property type="match status" value="1"/>
</dbReference>
<evidence type="ECO:0000259" key="6">
    <source>
        <dbReference type="Pfam" id="PF18972"/>
    </source>
</evidence>
<feature type="coiled-coil region" evidence="5">
    <location>
        <begin position="165"/>
        <end position="196"/>
    </location>
</feature>
<keyword evidence="5" id="KW-0175">Coiled coil</keyword>
<dbReference type="GO" id="GO:0006457">
    <property type="term" value="P:protein folding"/>
    <property type="evidence" value="ECO:0007669"/>
    <property type="project" value="TreeGrafter"/>
</dbReference>
<dbReference type="GO" id="GO:0051879">
    <property type="term" value="F:Hsp90 protein binding"/>
    <property type="evidence" value="ECO:0007669"/>
    <property type="project" value="InterPro"/>
</dbReference>
<accession>A0AAD4LA46</accession>
<proteinExistence type="inferred from homology"/>
<comment type="caution">
    <text evidence="7">The sequence shown here is derived from an EMBL/GenBank/DDBJ whole genome shotgun (WGS) entry which is preliminary data.</text>
</comment>
<reference evidence="7" key="1">
    <citation type="submission" date="2022-01" db="EMBL/GenBank/DDBJ databases">
        <title>Comparative genomics reveals a dynamic genome evolution in the ectomycorrhizal milk-cap (Lactarius) mushrooms.</title>
        <authorList>
            <consortium name="DOE Joint Genome Institute"/>
            <person name="Lebreton A."/>
            <person name="Tang N."/>
            <person name="Kuo A."/>
            <person name="LaButti K."/>
            <person name="Drula E."/>
            <person name="Barry K."/>
            <person name="Clum A."/>
            <person name="Lipzen A."/>
            <person name="Mousain D."/>
            <person name="Ng V."/>
            <person name="Wang R."/>
            <person name="Wang X."/>
            <person name="Dai Y."/>
            <person name="Henrissat B."/>
            <person name="Grigoriev I.V."/>
            <person name="Guerin-Laguette A."/>
            <person name="Yu F."/>
            <person name="Martin F.M."/>
        </authorList>
    </citation>
    <scope>NUCLEOTIDE SEQUENCE</scope>
    <source>
        <strain evidence="7">QP</strain>
    </source>
</reference>
<evidence type="ECO:0000256" key="4">
    <source>
        <dbReference type="PROSITE-ProRule" id="PRU00339"/>
    </source>
</evidence>
<evidence type="ECO:0000313" key="8">
    <source>
        <dbReference type="Proteomes" id="UP001201163"/>
    </source>
</evidence>
<dbReference type="InterPro" id="IPR011990">
    <property type="entry name" value="TPR-like_helical_dom_sf"/>
</dbReference>
<evidence type="ECO:0000256" key="3">
    <source>
        <dbReference type="ARBA" id="ARBA00023602"/>
    </source>
</evidence>
<feature type="domain" description="Cns1/TTC4 wheel" evidence="6">
    <location>
        <begin position="225"/>
        <end position="352"/>
    </location>
</feature>
<organism evidence="7 8">
    <name type="scientific">Lactarius akahatsu</name>
    <dbReference type="NCBI Taxonomy" id="416441"/>
    <lineage>
        <taxon>Eukaryota</taxon>
        <taxon>Fungi</taxon>
        <taxon>Dikarya</taxon>
        <taxon>Basidiomycota</taxon>
        <taxon>Agaricomycotina</taxon>
        <taxon>Agaricomycetes</taxon>
        <taxon>Russulales</taxon>
        <taxon>Russulaceae</taxon>
        <taxon>Lactarius</taxon>
    </lineage>
</organism>
<evidence type="ECO:0000313" key="7">
    <source>
        <dbReference type="EMBL" id="KAH8986297.1"/>
    </source>
</evidence>
<gene>
    <name evidence="7" type="ORF">EDB92DRAFT_1949214</name>
</gene>
<dbReference type="SMART" id="SM00028">
    <property type="entry name" value="TPR"/>
    <property type="match status" value="3"/>
</dbReference>
<name>A0AAD4LA46_9AGAM</name>
<comment type="similarity">
    <text evidence="3">Belongs to the TTC4 family.</text>
</comment>
<dbReference type="AlphaFoldDB" id="A0AAD4LA46"/>
<dbReference type="Proteomes" id="UP001201163">
    <property type="component" value="Unassembled WGS sequence"/>
</dbReference>
<keyword evidence="2 4" id="KW-0802">TPR repeat</keyword>
<dbReference type="EMBL" id="JAKELL010000055">
    <property type="protein sequence ID" value="KAH8986297.1"/>
    <property type="molecule type" value="Genomic_DNA"/>
</dbReference>